<keyword evidence="1" id="KW-0862">Zinc</keyword>
<dbReference type="PROSITE" id="PS00028">
    <property type="entry name" value="ZINC_FINGER_C2H2_1"/>
    <property type="match status" value="1"/>
</dbReference>
<evidence type="ECO:0000313" key="4">
    <source>
        <dbReference type="Proteomes" id="UP001165289"/>
    </source>
</evidence>
<feature type="domain" description="C2H2-type" evidence="2">
    <location>
        <begin position="38"/>
        <end position="66"/>
    </location>
</feature>
<dbReference type="GO" id="GO:0008270">
    <property type="term" value="F:zinc ion binding"/>
    <property type="evidence" value="ECO:0007669"/>
    <property type="project" value="UniProtKB-KW"/>
</dbReference>
<proteinExistence type="predicted"/>
<dbReference type="AlphaFoldDB" id="A0AAV7K2P4"/>
<organism evidence="3 4">
    <name type="scientific">Oopsacas minuta</name>
    <dbReference type="NCBI Taxonomy" id="111878"/>
    <lineage>
        <taxon>Eukaryota</taxon>
        <taxon>Metazoa</taxon>
        <taxon>Porifera</taxon>
        <taxon>Hexactinellida</taxon>
        <taxon>Hexasterophora</taxon>
        <taxon>Lyssacinosida</taxon>
        <taxon>Leucopsacidae</taxon>
        <taxon>Oopsacas</taxon>
    </lineage>
</organism>
<comment type="caution">
    <text evidence="3">The sequence shown here is derived from an EMBL/GenBank/DDBJ whole genome shotgun (WGS) entry which is preliminary data.</text>
</comment>
<dbReference type="GO" id="GO:0005634">
    <property type="term" value="C:nucleus"/>
    <property type="evidence" value="ECO:0007669"/>
    <property type="project" value="TreeGrafter"/>
</dbReference>
<evidence type="ECO:0000313" key="3">
    <source>
        <dbReference type="EMBL" id="KAI6655335.1"/>
    </source>
</evidence>
<dbReference type="EMBL" id="JAKMXF010000199">
    <property type="protein sequence ID" value="KAI6655335.1"/>
    <property type="molecule type" value="Genomic_DNA"/>
</dbReference>
<dbReference type="GO" id="GO:0003677">
    <property type="term" value="F:DNA binding"/>
    <property type="evidence" value="ECO:0007669"/>
    <property type="project" value="TreeGrafter"/>
</dbReference>
<gene>
    <name evidence="3" type="ORF">LOD99_2170</name>
</gene>
<keyword evidence="1" id="KW-0863">Zinc-finger</keyword>
<sequence length="662" mass="76954">MCANRQPTLGSFGFIKRVRHRGVWNEIILPDISEQPKLECPHCDNKFKNQQGLTVHLKCTHGNISESTNVEINNVPLTSSIAEIEHVSNVDSEELQLGVFEAQDISIEPPAKRSRGQDSRRQYNSVFKAKIVSNLEAGVSPKVLAQKHAISKSMLSMWRLNKGKIMLAASNDHKKLLKIRPSTKYAELYRDLRKVFLEARSKGHRVDFNWIWSKARILYRQKTNDPNAIVRKHVIVNFIKRNDLRLRSRQRNRKLSKENFRLPMQQWHATTRERLIRTGCADSYNSKWGRYAPEQRFNVDQSPCPFVINTKKTYEMLEKKNPNNREHKVWISQPGSGLDKRQCTLQICFRPTGKQPRVAIIFNGKGKRISEDEKNAWHPDVDVYFQENAWADTAFSVEWVKRTLSPIVQHSIDRFVLFCDNLSAQISDEFKKSVSDLNGVCWYGLPNATDIWQPVDAGYAELLKVFLNQKHHEWLDCDGNATKWYESTQSFRRKERWILLTHWVGEGYKKLISSQYDSFRLRIWQKTGCLMTADGTEDHLVQPEGLPGYNIPPPSMIDPDTVTPGMQNPEPNENVDIQSEKESLLIDNDDEREEFEDNIADRIFHHELVGKQVKGLYENGWFIGKIQYFNSRLDEFKVVFEDDSIDYISKEDIDDVEIFLIN</sequence>
<dbReference type="PROSITE" id="PS50157">
    <property type="entry name" value="ZINC_FINGER_C2H2_2"/>
    <property type="match status" value="1"/>
</dbReference>
<protein>
    <recommendedName>
        <fullName evidence="2">C2H2-type domain-containing protein</fullName>
    </recommendedName>
</protein>
<dbReference type="InterPro" id="IPR050863">
    <property type="entry name" value="CenT-Element_Derived"/>
</dbReference>
<evidence type="ECO:0000259" key="2">
    <source>
        <dbReference type="PROSITE" id="PS50157"/>
    </source>
</evidence>
<dbReference type="PANTHER" id="PTHR19303:SF73">
    <property type="entry name" value="PROTEIN PDC2"/>
    <property type="match status" value="1"/>
</dbReference>
<keyword evidence="1" id="KW-0479">Metal-binding</keyword>
<name>A0AAV7K2P4_9METZ</name>
<reference evidence="3 4" key="1">
    <citation type="journal article" date="2023" name="BMC Biol.">
        <title>The compact genome of the sponge Oopsacas minuta (Hexactinellida) is lacking key metazoan core genes.</title>
        <authorList>
            <person name="Santini S."/>
            <person name="Schenkelaars Q."/>
            <person name="Jourda C."/>
            <person name="Duchesne M."/>
            <person name="Belahbib H."/>
            <person name="Rocher C."/>
            <person name="Selva M."/>
            <person name="Riesgo A."/>
            <person name="Vervoort M."/>
            <person name="Leys S.P."/>
            <person name="Kodjabachian L."/>
            <person name="Le Bivic A."/>
            <person name="Borchiellini C."/>
            <person name="Claverie J.M."/>
            <person name="Renard E."/>
        </authorList>
    </citation>
    <scope>NUCLEOTIDE SEQUENCE [LARGE SCALE GENOMIC DNA]</scope>
    <source>
        <strain evidence="3">SPO-2</strain>
    </source>
</reference>
<keyword evidence="4" id="KW-1185">Reference proteome</keyword>
<dbReference type="PANTHER" id="PTHR19303">
    <property type="entry name" value="TRANSPOSON"/>
    <property type="match status" value="1"/>
</dbReference>
<dbReference type="InterPro" id="IPR013087">
    <property type="entry name" value="Znf_C2H2_type"/>
</dbReference>
<dbReference type="Proteomes" id="UP001165289">
    <property type="component" value="Unassembled WGS sequence"/>
</dbReference>
<dbReference type="InterPro" id="IPR004875">
    <property type="entry name" value="DDE_SF_endonuclease_dom"/>
</dbReference>
<evidence type="ECO:0000256" key="1">
    <source>
        <dbReference type="PROSITE-ProRule" id="PRU00042"/>
    </source>
</evidence>
<accession>A0AAV7K2P4</accession>
<dbReference type="Pfam" id="PF03184">
    <property type="entry name" value="DDE_1"/>
    <property type="match status" value="1"/>
</dbReference>